<keyword evidence="2" id="KW-0472">Membrane</keyword>
<keyword evidence="4" id="KW-1185">Reference proteome</keyword>
<evidence type="ECO:0000313" key="3">
    <source>
        <dbReference type="EMBL" id="CZR61934.1"/>
    </source>
</evidence>
<reference evidence="3 4" key="1">
    <citation type="submission" date="2016-03" db="EMBL/GenBank/DDBJ databases">
        <authorList>
            <person name="Ploux O."/>
        </authorList>
    </citation>
    <scope>NUCLEOTIDE SEQUENCE [LARGE SCALE GENOMIC DNA]</scope>
    <source>
        <strain evidence="3 4">UAMH 11012</strain>
    </source>
</reference>
<organism evidence="3 4">
    <name type="scientific">Phialocephala subalpina</name>
    <dbReference type="NCBI Taxonomy" id="576137"/>
    <lineage>
        <taxon>Eukaryota</taxon>
        <taxon>Fungi</taxon>
        <taxon>Dikarya</taxon>
        <taxon>Ascomycota</taxon>
        <taxon>Pezizomycotina</taxon>
        <taxon>Leotiomycetes</taxon>
        <taxon>Helotiales</taxon>
        <taxon>Mollisiaceae</taxon>
        <taxon>Phialocephala</taxon>
        <taxon>Phialocephala fortinii species complex</taxon>
    </lineage>
</organism>
<evidence type="ECO:0000313" key="4">
    <source>
        <dbReference type="Proteomes" id="UP000184330"/>
    </source>
</evidence>
<gene>
    <name evidence="3" type="ORF">PAC_11831</name>
</gene>
<evidence type="ECO:0000256" key="1">
    <source>
        <dbReference type="SAM" id="MobiDB-lite"/>
    </source>
</evidence>
<accession>A0A1L7XA87</accession>
<dbReference type="EMBL" id="FJOG01000019">
    <property type="protein sequence ID" value="CZR61934.1"/>
    <property type="molecule type" value="Genomic_DNA"/>
</dbReference>
<proteinExistence type="predicted"/>
<keyword evidence="2" id="KW-0812">Transmembrane</keyword>
<protein>
    <submittedName>
        <fullName evidence="3">Uncharacterized protein</fullName>
    </submittedName>
</protein>
<feature type="region of interest" description="Disordered" evidence="1">
    <location>
        <begin position="1"/>
        <end position="25"/>
    </location>
</feature>
<dbReference type="PANTHER" id="PTHR37848">
    <property type="entry name" value="EXPRESSED PROTEIN"/>
    <property type="match status" value="1"/>
</dbReference>
<dbReference type="Proteomes" id="UP000184330">
    <property type="component" value="Unassembled WGS sequence"/>
</dbReference>
<name>A0A1L7XA87_9HELO</name>
<keyword evidence="2" id="KW-1133">Transmembrane helix</keyword>
<evidence type="ECO:0000256" key="2">
    <source>
        <dbReference type="SAM" id="Phobius"/>
    </source>
</evidence>
<dbReference type="PANTHER" id="PTHR37848:SF1">
    <property type="entry name" value="SUN DOMAIN-CONTAINING PROTEIN"/>
    <property type="match status" value="1"/>
</dbReference>
<dbReference type="OrthoDB" id="203796at2759"/>
<feature type="transmembrane region" description="Helical" evidence="2">
    <location>
        <begin position="287"/>
        <end position="307"/>
    </location>
</feature>
<sequence length="421" mass="47964">MGSGKAAPPAAYRDEPDYAETASMSSAVLLDDVESAFPDEELPAYSDEPSLGLLADQDPDNACPTESFEAIPNPQRTVHHGYYNPPCELPFSTHDLGYSEFRTRLPTYSTDSIQLYNMIRHQASHPPSYFVKLYGTHTETRRNGNKETKDKITDFYLRINISYLLGHFGSGELELLPDNKRGYRGTRLPSIKPTVSADEESAPTPLEELRRWCDKFVADPSGVKSFLLKRKILNHDTRKLEQLLRSAISETNYRGHVSVEFPVQHSRVIVYSPGRLNEWRITVWIRWFFYLTFLWIFAWPILFFLTARYEVVKVNYKYANEPGGNDMTRQCTVMTELDWFHRWESAIKRAALARMVCKDTSLDEAYRVQTQVADERGERVGREPDIPRTGNAFADGALGLLGQGLRVAESWNNAAGWGADT</sequence>
<dbReference type="AlphaFoldDB" id="A0A1L7XA87"/>